<dbReference type="Proteomes" id="UP001162780">
    <property type="component" value="Chromosome"/>
</dbReference>
<name>A0ABY7GER2_9GAMM</name>
<dbReference type="PANTHER" id="PTHR30097">
    <property type="entry name" value="CATION EFFLUX SYSTEM PROTEIN CUSB"/>
    <property type="match status" value="1"/>
</dbReference>
<feature type="chain" id="PRO_5045465705" description="Multidrug efflux pump subunit AcrA (Membrane-fusion protein)" evidence="3">
    <location>
        <begin position="23"/>
        <end position="339"/>
    </location>
</feature>
<accession>A0ABY7GER2</accession>
<evidence type="ECO:0000313" key="4">
    <source>
        <dbReference type="EMBL" id="WAR43782.1"/>
    </source>
</evidence>
<gene>
    <name evidence="4" type="ORF">NM686_015545</name>
</gene>
<organism evidence="4 5">
    <name type="scientific">Methylomonas rapida</name>
    <dbReference type="NCBI Taxonomy" id="2963939"/>
    <lineage>
        <taxon>Bacteria</taxon>
        <taxon>Pseudomonadati</taxon>
        <taxon>Pseudomonadota</taxon>
        <taxon>Gammaproteobacteria</taxon>
        <taxon>Methylococcales</taxon>
        <taxon>Methylococcaceae</taxon>
        <taxon>Methylomonas</taxon>
    </lineage>
</organism>
<dbReference type="PANTHER" id="PTHR30097:SF4">
    <property type="entry name" value="SLR6042 PROTEIN"/>
    <property type="match status" value="1"/>
</dbReference>
<dbReference type="RefSeq" id="WP_255188769.1">
    <property type="nucleotide sequence ID" value="NZ_CP113517.1"/>
</dbReference>
<dbReference type="SUPFAM" id="SSF111369">
    <property type="entry name" value="HlyD-like secretion proteins"/>
    <property type="match status" value="1"/>
</dbReference>
<dbReference type="EMBL" id="CP113517">
    <property type="protein sequence ID" value="WAR43782.1"/>
    <property type="molecule type" value="Genomic_DNA"/>
</dbReference>
<reference evidence="4" key="1">
    <citation type="submission" date="2022-11" db="EMBL/GenBank/DDBJ databases">
        <title>Methylomonas rapida sp. nov., Carotenoid-Producing Obligate Methanotrophs with High Growth Characteristics and Biotechnological Potential.</title>
        <authorList>
            <person name="Tikhonova E.N."/>
            <person name="Suleimanov R.Z."/>
            <person name="Miroshnikov K."/>
            <person name="Oshkin I.Y."/>
            <person name="Belova S.E."/>
            <person name="Danilova O.V."/>
            <person name="Ashikhmin A."/>
            <person name="Konopkin A."/>
            <person name="But S.Y."/>
            <person name="Khmelenina V.N."/>
            <person name="Kuznetsov N."/>
            <person name="Pimenov N.V."/>
            <person name="Dedysh S.N."/>
        </authorList>
    </citation>
    <scope>NUCLEOTIDE SEQUENCE</scope>
    <source>
        <strain evidence="4">MP1</strain>
    </source>
</reference>
<feature type="region of interest" description="Disordered" evidence="2">
    <location>
        <begin position="28"/>
        <end position="47"/>
    </location>
</feature>
<feature type="signal peptide" evidence="3">
    <location>
        <begin position="1"/>
        <end position="22"/>
    </location>
</feature>
<keyword evidence="3" id="KW-0732">Signal</keyword>
<keyword evidence="1" id="KW-0813">Transport</keyword>
<evidence type="ECO:0000256" key="2">
    <source>
        <dbReference type="SAM" id="MobiDB-lite"/>
    </source>
</evidence>
<keyword evidence="5" id="KW-1185">Reference proteome</keyword>
<evidence type="ECO:0000313" key="5">
    <source>
        <dbReference type="Proteomes" id="UP001162780"/>
    </source>
</evidence>
<dbReference type="InterPro" id="IPR051909">
    <property type="entry name" value="MFP_Cation_Efflux"/>
</dbReference>
<proteinExistence type="predicted"/>
<sequence length="339" mass="37304">MTLSIRFACLTFCLLSAPLSLANDDDQALPKHDHAAQTPQSPSVDDDAGLQQYADIKTQPLVSSTIQPEFVAYGVVLGLEPLLALRQQYLAAQSLQDSAAAKYQEADANLSRTRSLHQSDIVSTRRLQEQQAQWQTDKANLATSSYQQQTILAAGRLQWGDTLATWFTQHHDKQAERFLNHRAQLLQITLPANTSLPPGLKSLTVGTQGRRDLAIRATLISQAPQVDPITQGERYFFEYEGHNLPFGTHLNAWIPSGSPGKTGVLIPESAVVWHLGQAHVFIKTAEGQFSRRTLTELVPDKNGYFAAAGFEPGEEIVITGAQTLLSDQLKNLIPNEDKD</sequence>
<evidence type="ECO:0008006" key="6">
    <source>
        <dbReference type="Google" id="ProtNLM"/>
    </source>
</evidence>
<protein>
    <recommendedName>
        <fullName evidence="6">Multidrug efflux pump subunit AcrA (Membrane-fusion protein)</fullName>
    </recommendedName>
</protein>
<evidence type="ECO:0000256" key="3">
    <source>
        <dbReference type="SAM" id="SignalP"/>
    </source>
</evidence>
<dbReference type="Gene3D" id="2.40.420.20">
    <property type="match status" value="1"/>
</dbReference>
<evidence type="ECO:0000256" key="1">
    <source>
        <dbReference type="ARBA" id="ARBA00022448"/>
    </source>
</evidence>